<sequence>MRPADVPAVAQLFLKIFRGADRPADMELQHYLGGLTLASPAYDETMGTQVYQQQDGRIRSALLAVPMRFVACGTSLPGRLLGVFMSDADKEAAGAAQLILALRPRRADFAFCDSASPISRSHLLAIGGKPVPVQNLEWTRSFRPVGALTQRFAERFLRGRSFGLPIVARPFDSLLRQLRPDQDAPEAAVASVTDMSIPNFLDHAPRLIAHYSVRPLWAREELSWLVSLAAQNTRLGAFTIRAVVDHPGTIIGCFVYYAAPGRTARVLNVLSLPGRETVVLDAMFRHLDETGHVAARGRAQLALMAGLSLQRWLVFRHRAFAMALTRVPEINDAVARGDVYLGGLAGEDWSRLLDDFH</sequence>
<evidence type="ECO:0000313" key="1">
    <source>
        <dbReference type="EMBL" id="MFC5421593.1"/>
    </source>
</evidence>
<evidence type="ECO:0000313" key="2">
    <source>
        <dbReference type="Proteomes" id="UP001596053"/>
    </source>
</evidence>
<keyword evidence="2" id="KW-1185">Reference proteome</keyword>
<dbReference type="RefSeq" id="WP_377799874.1">
    <property type="nucleotide sequence ID" value="NZ_JBHSLW010000029.1"/>
</dbReference>
<proteinExistence type="predicted"/>
<protein>
    <submittedName>
        <fullName evidence="1">GNAT family N-acetyltransferase</fullName>
    </submittedName>
</protein>
<dbReference type="Proteomes" id="UP001596053">
    <property type="component" value="Unassembled WGS sequence"/>
</dbReference>
<comment type="caution">
    <text evidence="1">The sequence shown here is derived from an EMBL/GenBank/DDBJ whole genome shotgun (WGS) entry which is preliminary data.</text>
</comment>
<accession>A0ABW0IXM5</accession>
<organism evidence="1 2">
    <name type="scientific">Bosea eneae</name>
    <dbReference type="NCBI Taxonomy" id="151454"/>
    <lineage>
        <taxon>Bacteria</taxon>
        <taxon>Pseudomonadati</taxon>
        <taxon>Pseudomonadota</taxon>
        <taxon>Alphaproteobacteria</taxon>
        <taxon>Hyphomicrobiales</taxon>
        <taxon>Boseaceae</taxon>
        <taxon>Bosea</taxon>
    </lineage>
</organism>
<gene>
    <name evidence="1" type="ORF">ACFPOB_18720</name>
</gene>
<name>A0ABW0IXM5_9HYPH</name>
<dbReference type="EMBL" id="JBHSLW010000029">
    <property type="protein sequence ID" value="MFC5421593.1"/>
    <property type="molecule type" value="Genomic_DNA"/>
</dbReference>
<reference evidence="2" key="1">
    <citation type="journal article" date="2019" name="Int. J. Syst. Evol. Microbiol.">
        <title>The Global Catalogue of Microorganisms (GCM) 10K type strain sequencing project: providing services to taxonomists for standard genome sequencing and annotation.</title>
        <authorList>
            <consortium name="The Broad Institute Genomics Platform"/>
            <consortium name="The Broad Institute Genome Sequencing Center for Infectious Disease"/>
            <person name="Wu L."/>
            <person name="Ma J."/>
        </authorList>
    </citation>
    <scope>NUCLEOTIDE SEQUENCE [LARGE SCALE GENOMIC DNA]</scope>
    <source>
        <strain evidence="2">NCAIM B.01391</strain>
    </source>
</reference>